<gene>
    <name evidence="1" type="ORF">AK812_SmicGene8009</name>
</gene>
<comment type="caution">
    <text evidence="1">The sequence shown here is derived from an EMBL/GenBank/DDBJ whole genome shotgun (WGS) entry which is preliminary data.</text>
</comment>
<evidence type="ECO:0000313" key="1">
    <source>
        <dbReference type="EMBL" id="OLQ08463.1"/>
    </source>
</evidence>
<dbReference type="AlphaFoldDB" id="A0A1Q9ELY6"/>
<organism evidence="1 2">
    <name type="scientific">Symbiodinium microadriaticum</name>
    <name type="common">Dinoflagellate</name>
    <name type="synonym">Zooxanthella microadriatica</name>
    <dbReference type="NCBI Taxonomy" id="2951"/>
    <lineage>
        <taxon>Eukaryota</taxon>
        <taxon>Sar</taxon>
        <taxon>Alveolata</taxon>
        <taxon>Dinophyceae</taxon>
        <taxon>Suessiales</taxon>
        <taxon>Symbiodiniaceae</taxon>
        <taxon>Symbiodinium</taxon>
    </lineage>
</organism>
<dbReference type="EMBL" id="LSRX01000117">
    <property type="protein sequence ID" value="OLQ08463.1"/>
    <property type="molecule type" value="Genomic_DNA"/>
</dbReference>
<proteinExistence type="predicted"/>
<keyword evidence="2" id="KW-1185">Reference proteome</keyword>
<evidence type="ECO:0000313" key="2">
    <source>
        <dbReference type="Proteomes" id="UP000186817"/>
    </source>
</evidence>
<sequence length="78" mass="8717">MTPLITTHEPPSVVRARRQKLWLPMESMTHCRASNEDGEEQLKVDDGVSGADASELNCGFVNSRCHVRATWNTRACCD</sequence>
<accession>A0A1Q9ELY6</accession>
<reference evidence="1 2" key="1">
    <citation type="submission" date="2016-02" db="EMBL/GenBank/DDBJ databases">
        <title>Genome analysis of coral dinoflagellate symbionts highlights evolutionary adaptations to a symbiotic lifestyle.</title>
        <authorList>
            <person name="Aranda M."/>
            <person name="Li Y."/>
            <person name="Liew Y.J."/>
            <person name="Baumgarten S."/>
            <person name="Simakov O."/>
            <person name="Wilson M."/>
            <person name="Piel J."/>
            <person name="Ashoor H."/>
            <person name="Bougouffa S."/>
            <person name="Bajic V.B."/>
            <person name="Ryu T."/>
            <person name="Ravasi T."/>
            <person name="Bayer T."/>
            <person name="Micklem G."/>
            <person name="Kim H."/>
            <person name="Bhak J."/>
            <person name="Lajeunesse T.C."/>
            <person name="Voolstra C.R."/>
        </authorList>
    </citation>
    <scope>NUCLEOTIDE SEQUENCE [LARGE SCALE GENOMIC DNA]</scope>
    <source>
        <strain evidence="1 2">CCMP2467</strain>
    </source>
</reference>
<dbReference type="Proteomes" id="UP000186817">
    <property type="component" value="Unassembled WGS sequence"/>
</dbReference>
<protein>
    <submittedName>
        <fullName evidence="1">Uncharacterized protein</fullName>
    </submittedName>
</protein>
<name>A0A1Q9ELY6_SYMMI</name>